<feature type="compositionally biased region" description="Pro residues" evidence="3">
    <location>
        <begin position="484"/>
        <end position="499"/>
    </location>
</feature>
<evidence type="ECO:0000256" key="3">
    <source>
        <dbReference type="SAM" id="MobiDB-lite"/>
    </source>
</evidence>
<feature type="compositionally biased region" description="Basic residues" evidence="3">
    <location>
        <begin position="1"/>
        <end position="12"/>
    </location>
</feature>
<feature type="region of interest" description="Disordered" evidence="3">
    <location>
        <begin position="50"/>
        <end position="80"/>
    </location>
</feature>
<evidence type="ECO:0000256" key="2">
    <source>
        <dbReference type="PROSITE-ProRule" id="PRU00192"/>
    </source>
</evidence>
<proteinExistence type="predicted"/>
<dbReference type="SMART" id="SM00326">
    <property type="entry name" value="SH3"/>
    <property type="match status" value="1"/>
</dbReference>
<feature type="region of interest" description="Disordered" evidence="3">
    <location>
        <begin position="1"/>
        <end position="22"/>
    </location>
</feature>
<protein>
    <recommendedName>
        <fullName evidence="5">SH3 domain-containing protein</fullName>
    </recommendedName>
</protein>
<dbReference type="STRING" id="196109.A0A136ITC7"/>
<sequence>MTRIPRHDHLHRRHDEGHQHHARATIVVTVTMEPTSPGEVTGWTTVPLNQNTAPPANAVTSSPRPPANAQTKSQGQQAAAVDDNSTIAMVAPPVTNPGSIVPTKTAGLDSTLAIATNVPSKTPGFIGTGNSATSNVAFGGANTATAPTASTTNVTNGAAPNTEETSAGAKAGIAIGVLGGLLAIGLVIFFLISKRKKKQAEQQRQDNEKSNGQFAAAAGARRPVSGASMASVMTSRTSPNAPRLSLRPVTQFMPTFAERRSSKGAQLALSNVSPGAANQKPAGGSLWERPGASHGNGPENPFADPTARAVTPTGPLPSPNPFDAPENVVGVATSSYSPPRNAAAPAAAAGAVGAAGVGLARKASTRQEAPPPLDLTRSFAAPGPIPPSPAGTEFSMHSVGPGQSPGPSASAAAIAADGGPAGSAVYRCQLDFAPSLEDELEVRAGQLVRMLHEYDDGWALCIKLDRSQQGVVPRTCLSTRPVKPRPAPGPGPRSGPPVNPNGQRGPPRGPPGPGQRPMTPQGRPMTPQGGPSYGRPESPAMRQVRPQSPAQGRPMSPNGMAPRNSPPGASPMNPQANVGRKPVPGQAY</sequence>
<dbReference type="PROSITE" id="PS50002">
    <property type="entry name" value="SH3"/>
    <property type="match status" value="1"/>
</dbReference>
<reference evidence="7" key="1">
    <citation type="submission" date="2016-02" db="EMBL/GenBank/DDBJ databases">
        <title>Draft genome sequence of Microdochium bolleyi, a fungal endophyte of beachgrass.</title>
        <authorList>
            <consortium name="DOE Joint Genome Institute"/>
            <person name="David A.S."/>
            <person name="May G."/>
            <person name="Haridas S."/>
            <person name="Lim J."/>
            <person name="Wang M."/>
            <person name="Labutti K."/>
            <person name="Lipzen A."/>
            <person name="Barry K."/>
            <person name="Grigoriev I.V."/>
        </authorList>
    </citation>
    <scope>NUCLEOTIDE SEQUENCE [LARGE SCALE GENOMIC DNA]</scope>
    <source>
        <strain evidence="7">J235TASD1</strain>
    </source>
</reference>
<dbReference type="Gene3D" id="2.30.30.40">
    <property type="entry name" value="SH3 Domains"/>
    <property type="match status" value="1"/>
</dbReference>
<dbReference type="SUPFAM" id="SSF50044">
    <property type="entry name" value="SH3-domain"/>
    <property type="match status" value="1"/>
</dbReference>
<keyword evidence="7" id="KW-1185">Reference proteome</keyword>
<feature type="compositionally biased region" description="Low complexity" evidence="3">
    <location>
        <begin position="515"/>
        <end position="524"/>
    </location>
</feature>
<feature type="compositionally biased region" description="Polar residues" evidence="3">
    <location>
        <begin position="231"/>
        <end position="240"/>
    </location>
</feature>
<keyword evidence="1 2" id="KW-0728">SH3 domain</keyword>
<keyword evidence="4" id="KW-1133">Transmembrane helix</keyword>
<feature type="region of interest" description="Disordered" evidence="3">
    <location>
        <begin position="272"/>
        <end position="326"/>
    </location>
</feature>
<dbReference type="OrthoDB" id="5340910at2759"/>
<dbReference type="InterPro" id="IPR036028">
    <property type="entry name" value="SH3-like_dom_sf"/>
</dbReference>
<evidence type="ECO:0000259" key="5">
    <source>
        <dbReference type="PROSITE" id="PS50002"/>
    </source>
</evidence>
<feature type="transmembrane region" description="Helical" evidence="4">
    <location>
        <begin position="171"/>
        <end position="192"/>
    </location>
</feature>
<accession>A0A136ITC7</accession>
<feature type="domain" description="SH3" evidence="5">
    <location>
        <begin position="421"/>
        <end position="482"/>
    </location>
</feature>
<feature type="region of interest" description="Disordered" evidence="3">
    <location>
        <begin position="470"/>
        <end position="588"/>
    </location>
</feature>
<dbReference type="CDD" id="cd12087">
    <property type="entry name" value="TM_EGFR-like"/>
    <property type="match status" value="1"/>
</dbReference>
<name>A0A136ITC7_9PEZI</name>
<keyword evidence="4" id="KW-0472">Membrane</keyword>
<gene>
    <name evidence="6" type="ORF">Micbo1qcDRAFT_207483</name>
</gene>
<evidence type="ECO:0000313" key="6">
    <source>
        <dbReference type="EMBL" id="KXJ88222.1"/>
    </source>
</evidence>
<evidence type="ECO:0000256" key="1">
    <source>
        <dbReference type="ARBA" id="ARBA00022443"/>
    </source>
</evidence>
<evidence type="ECO:0000256" key="4">
    <source>
        <dbReference type="SAM" id="Phobius"/>
    </source>
</evidence>
<dbReference type="InterPro" id="IPR001452">
    <property type="entry name" value="SH3_domain"/>
</dbReference>
<feature type="compositionally biased region" description="Low complexity" evidence="3">
    <location>
        <begin position="400"/>
        <end position="415"/>
    </location>
</feature>
<dbReference type="AlphaFoldDB" id="A0A136ITC7"/>
<keyword evidence="4" id="KW-0812">Transmembrane</keyword>
<dbReference type="InParanoid" id="A0A136ITC7"/>
<feature type="region of interest" description="Disordered" evidence="3">
    <location>
        <begin position="201"/>
        <end position="247"/>
    </location>
</feature>
<dbReference type="EMBL" id="KQ964259">
    <property type="protein sequence ID" value="KXJ88222.1"/>
    <property type="molecule type" value="Genomic_DNA"/>
</dbReference>
<evidence type="ECO:0000313" key="7">
    <source>
        <dbReference type="Proteomes" id="UP000070501"/>
    </source>
</evidence>
<feature type="region of interest" description="Disordered" evidence="3">
    <location>
        <begin position="362"/>
        <end position="415"/>
    </location>
</feature>
<dbReference type="Pfam" id="PF14604">
    <property type="entry name" value="SH3_9"/>
    <property type="match status" value="1"/>
</dbReference>
<organism evidence="6 7">
    <name type="scientific">Microdochium bolleyi</name>
    <dbReference type="NCBI Taxonomy" id="196109"/>
    <lineage>
        <taxon>Eukaryota</taxon>
        <taxon>Fungi</taxon>
        <taxon>Dikarya</taxon>
        <taxon>Ascomycota</taxon>
        <taxon>Pezizomycotina</taxon>
        <taxon>Sordariomycetes</taxon>
        <taxon>Xylariomycetidae</taxon>
        <taxon>Xylariales</taxon>
        <taxon>Microdochiaceae</taxon>
        <taxon>Microdochium</taxon>
    </lineage>
</organism>
<dbReference type="Proteomes" id="UP000070501">
    <property type="component" value="Unassembled WGS sequence"/>
</dbReference>